<dbReference type="OrthoDB" id="10409726at2759"/>
<dbReference type="InParanoid" id="A2EG22"/>
<dbReference type="Proteomes" id="UP000001542">
    <property type="component" value="Unassembled WGS sequence"/>
</dbReference>
<name>A2EG22_TRIV3</name>
<sequence>MSDEFEDSRIFLELYYFTVSLITENLNPIKYFKSDFVVLIQPIIEKFVAQFPGQSERQIMSNNAYKTLVQVYVQKMRPIIDTTKQSGLWIPQGGSPTNIDATELIGQVLSSEAADVEQILILRSVKINNLLYSPELTLYYNACLMCCQSPIVIVRLYSYSLLRSAPVIVDLRHLFNVFKVAMDFWQRGPVSFEFCAALFLLLERLSEHRPSPIDANEFNLILSLIENINNSQNFETLMCFDTSLKWMYKLFTQEMLNNVIKNSIEYLKQSHSGDFCIICHCLSVGIGDPSQFLDIVAAALRTVACWAHPIQREARASLAALPLHHSTAISDGIIDIIASVLEQPPQISEPTLFIFAEFLSSYYLGTSAPLKMNLLKSLLGIMKQNEGKRNLPHDIRNIIVAICSNPVRLLEVLSNINESRTIIINIISGVDKWSNSLMTTLAAFPSYVITSESDAKSAAKNLREKMLSIEDKENNFYNVRLHKDLPLLVSIYPGEIRKLVENLNETFDEDLKYIVIELFTIATLQGRIASECRDLLQLLPKTNYESDYSNLVKTIEETLKRPKSVFEELSSHIDDGLSQFLVVGSASHTAASLLFEHVVWQENSDSLVVCKRLQLRPASWFASALASLFSSIVKEPTQGLTKLIDSAAKSPERLVWIGYIIFNRIIPLLKEILTNETFYLLPKYSLYPQLEFEPTQEELNKIEEMQTKYKPALQSLFDVIVGIPKR</sequence>
<keyword evidence="2" id="KW-1185">Reference proteome</keyword>
<proteinExistence type="predicted"/>
<reference evidence="1" key="2">
    <citation type="journal article" date="2007" name="Science">
        <title>Draft genome sequence of the sexually transmitted pathogen Trichomonas vaginalis.</title>
        <authorList>
            <person name="Carlton J.M."/>
            <person name="Hirt R.P."/>
            <person name="Silva J.C."/>
            <person name="Delcher A.L."/>
            <person name="Schatz M."/>
            <person name="Zhao Q."/>
            <person name="Wortman J.R."/>
            <person name="Bidwell S.L."/>
            <person name="Alsmark U.C.M."/>
            <person name="Besteiro S."/>
            <person name="Sicheritz-Ponten T."/>
            <person name="Noel C.J."/>
            <person name="Dacks J.B."/>
            <person name="Foster P.G."/>
            <person name="Simillion C."/>
            <person name="Van de Peer Y."/>
            <person name="Miranda-Saavedra D."/>
            <person name="Barton G.J."/>
            <person name="Westrop G.D."/>
            <person name="Mueller S."/>
            <person name="Dessi D."/>
            <person name="Fiori P.L."/>
            <person name="Ren Q."/>
            <person name="Paulsen I."/>
            <person name="Zhang H."/>
            <person name="Bastida-Corcuera F.D."/>
            <person name="Simoes-Barbosa A."/>
            <person name="Brown M.T."/>
            <person name="Hayes R.D."/>
            <person name="Mukherjee M."/>
            <person name="Okumura C.Y."/>
            <person name="Schneider R."/>
            <person name="Smith A.J."/>
            <person name="Vanacova S."/>
            <person name="Villalvazo M."/>
            <person name="Haas B.J."/>
            <person name="Pertea M."/>
            <person name="Feldblyum T.V."/>
            <person name="Utterback T.R."/>
            <person name="Shu C.L."/>
            <person name="Osoegawa K."/>
            <person name="de Jong P.J."/>
            <person name="Hrdy I."/>
            <person name="Horvathova L."/>
            <person name="Zubacova Z."/>
            <person name="Dolezal P."/>
            <person name="Malik S.B."/>
            <person name="Logsdon J.M. Jr."/>
            <person name="Henze K."/>
            <person name="Gupta A."/>
            <person name="Wang C.C."/>
            <person name="Dunne R.L."/>
            <person name="Upcroft J.A."/>
            <person name="Upcroft P."/>
            <person name="White O."/>
            <person name="Salzberg S.L."/>
            <person name="Tang P."/>
            <person name="Chiu C.-H."/>
            <person name="Lee Y.-S."/>
            <person name="Embley T.M."/>
            <person name="Coombs G.H."/>
            <person name="Mottram J.C."/>
            <person name="Tachezy J."/>
            <person name="Fraser-Liggett C.M."/>
            <person name="Johnson P.J."/>
        </authorList>
    </citation>
    <scope>NUCLEOTIDE SEQUENCE [LARGE SCALE GENOMIC DNA]</scope>
    <source>
        <strain evidence="1">G3</strain>
    </source>
</reference>
<reference evidence="1" key="1">
    <citation type="submission" date="2006-10" db="EMBL/GenBank/DDBJ databases">
        <authorList>
            <person name="Amadeo P."/>
            <person name="Zhao Q."/>
            <person name="Wortman J."/>
            <person name="Fraser-Liggett C."/>
            <person name="Carlton J."/>
        </authorList>
    </citation>
    <scope>NUCLEOTIDE SEQUENCE</scope>
    <source>
        <strain evidence="1">G3</strain>
    </source>
</reference>
<dbReference type="VEuPathDB" id="TrichDB:TVAGG3_0842130"/>
<dbReference type="SMR" id="A2EG22"/>
<evidence type="ECO:0000313" key="2">
    <source>
        <dbReference type="Proteomes" id="UP000001542"/>
    </source>
</evidence>
<dbReference type="EMBL" id="DS113379">
    <property type="protein sequence ID" value="EAY08383.1"/>
    <property type="molecule type" value="Genomic_DNA"/>
</dbReference>
<dbReference type="AlphaFoldDB" id="A2EG22"/>
<organism evidence="1 2">
    <name type="scientific">Trichomonas vaginalis (strain ATCC PRA-98 / G3)</name>
    <dbReference type="NCBI Taxonomy" id="412133"/>
    <lineage>
        <taxon>Eukaryota</taxon>
        <taxon>Metamonada</taxon>
        <taxon>Parabasalia</taxon>
        <taxon>Trichomonadida</taxon>
        <taxon>Trichomonadidae</taxon>
        <taxon>Trichomonas</taxon>
    </lineage>
</organism>
<dbReference type="KEGG" id="tva:4766282"/>
<accession>A2EG22</accession>
<protein>
    <submittedName>
        <fullName evidence="1">Uncharacterized protein</fullName>
    </submittedName>
</protein>
<dbReference type="RefSeq" id="XP_001320606.1">
    <property type="nucleotide sequence ID" value="XM_001320571.1"/>
</dbReference>
<gene>
    <name evidence="1" type="ORF">TVAG_269090</name>
</gene>
<dbReference type="VEuPathDB" id="TrichDB:TVAG_269090"/>
<evidence type="ECO:0000313" key="1">
    <source>
        <dbReference type="EMBL" id="EAY08383.1"/>
    </source>
</evidence>